<protein>
    <submittedName>
        <fullName evidence="1">Uncharacterized protein</fullName>
    </submittedName>
</protein>
<name>A0AAD3RYD5_NEPGR</name>
<dbReference type="AlphaFoldDB" id="A0AAD3RYD5"/>
<keyword evidence="2" id="KW-1185">Reference proteome</keyword>
<reference evidence="1" key="1">
    <citation type="submission" date="2023-05" db="EMBL/GenBank/DDBJ databases">
        <title>Nepenthes gracilis genome sequencing.</title>
        <authorList>
            <person name="Fukushima K."/>
        </authorList>
    </citation>
    <scope>NUCLEOTIDE SEQUENCE</scope>
    <source>
        <strain evidence="1">SING2019-196</strain>
    </source>
</reference>
<proteinExistence type="predicted"/>
<accession>A0AAD3RYD5</accession>
<evidence type="ECO:0000313" key="1">
    <source>
        <dbReference type="EMBL" id="GMH00485.1"/>
    </source>
</evidence>
<dbReference type="PANTHER" id="PTHR31509">
    <property type="entry name" value="BPS1-LIKE PROTEIN"/>
    <property type="match status" value="1"/>
</dbReference>
<dbReference type="Proteomes" id="UP001279734">
    <property type="component" value="Unassembled WGS sequence"/>
</dbReference>
<gene>
    <name evidence="1" type="ORF">Nepgr_002324</name>
</gene>
<dbReference type="EMBL" id="BSYO01000002">
    <property type="protein sequence ID" value="GMH00485.1"/>
    <property type="molecule type" value="Genomic_DNA"/>
</dbReference>
<organism evidence="1 2">
    <name type="scientific">Nepenthes gracilis</name>
    <name type="common">Slender pitcher plant</name>
    <dbReference type="NCBI Taxonomy" id="150966"/>
    <lineage>
        <taxon>Eukaryota</taxon>
        <taxon>Viridiplantae</taxon>
        <taxon>Streptophyta</taxon>
        <taxon>Embryophyta</taxon>
        <taxon>Tracheophyta</taxon>
        <taxon>Spermatophyta</taxon>
        <taxon>Magnoliopsida</taxon>
        <taxon>eudicotyledons</taxon>
        <taxon>Gunneridae</taxon>
        <taxon>Pentapetalae</taxon>
        <taxon>Caryophyllales</taxon>
        <taxon>Nepenthaceae</taxon>
        <taxon>Nepenthes</taxon>
    </lineage>
</organism>
<evidence type="ECO:0000313" key="2">
    <source>
        <dbReference type="Proteomes" id="UP001279734"/>
    </source>
</evidence>
<sequence>MGSQEISAACTGNAVCATQKYAIVSSHLKKKAISSRSLSNFARRTPLQLKKEMSRLQDPHRPSFPFGNPFRMMLPKNSHLSHEHVALLNKFEETLAGRLRKLKPKGKDDILSLPWMKLSLQLLSETHNDIMSLITDLEFPVCDWEEKWINVYLDNSVKLLEILVIFTSELSRLSQGQLLLQCGLHNLDGTSSTKLMNSHTALDSWRQHIGLRNPRLENCCSIIDKLFRLLNLPKVKNSSKGKVVMRAMYGLKVETLFVCCVFTAAFTGSSEKLIDLPVPETHLWEEAFNDLQTSVNQEIRNSVTSGRSILVKELEAVDMSVKDLYPMLDHSSVEAEALRKTSAELRNRAEILSGELDILAMEVDGFFQIVLTGRDALLCSLTIGSNLPIPNYLKEYKAGKQLVR</sequence>
<comment type="caution">
    <text evidence="1">The sequence shown here is derived from an EMBL/GenBank/DDBJ whole genome shotgun (WGS) entry which is preliminary data.</text>
</comment>